<feature type="compositionally biased region" description="Basic and acidic residues" evidence="1">
    <location>
        <begin position="43"/>
        <end position="63"/>
    </location>
</feature>
<evidence type="ECO:0000256" key="2">
    <source>
        <dbReference type="SAM" id="SignalP"/>
    </source>
</evidence>
<dbReference type="Proteomes" id="UP000717696">
    <property type="component" value="Unassembled WGS sequence"/>
</dbReference>
<dbReference type="EMBL" id="JAGMUU010000003">
    <property type="protein sequence ID" value="KAH7158035.1"/>
    <property type="molecule type" value="Genomic_DNA"/>
</dbReference>
<feature type="compositionally biased region" description="Basic and acidic residues" evidence="1">
    <location>
        <begin position="290"/>
        <end position="311"/>
    </location>
</feature>
<feature type="region of interest" description="Disordered" evidence="1">
    <location>
        <begin position="26"/>
        <end position="99"/>
    </location>
</feature>
<feature type="compositionally biased region" description="Pro residues" evidence="1">
    <location>
        <begin position="31"/>
        <end position="40"/>
    </location>
</feature>
<organism evidence="3 4">
    <name type="scientific">Dactylonectria estremocensis</name>
    <dbReference type="NCBI Taxonomy" id="1079267"/>
    <lineage>
        <taxon>Eukaryota</taxon>
        <taxon>Fungi</taxon>
        <taxon>Dikarya</taxon>
        <taxon>Ascomycota</taxon>
        <taxon>Pezizomycotina</taxon>
        <taxon>Sordariomycetes</taxon>
        <taxon>Hypocreomycetidae</taxon>
        <taxon>Hypocreales</taxon>
        <taxon>Nectriaceae</taxon>
        <taxon>Dactylonectria</taxon>
    </lineage>
</organism>
<evidence type="ECO:0008006" key="5">
    <source>
        <dbReference type="Google" id="ProtNLM"/>
    </source>
</evidence>
<feature type="region of interest" description="Disordered" evidence="1">
    <location>
        <begin position="290"/>
        <end position="322"/>
    </location>
</feature>
<gene>
    <name evidence="3" type="ORF">B0J13DRAFT_543388</name>
</gene>
<feature type="chain" id="PRO_5040308277" description="Ribosomal protein S10 domain-containing protein" evidence="2">
    <location>
        <begin position="26"/>
        <end position="322"/>
    </location>
</feature>
<comment type="caution">
    <text evidence="3">The sequence shown here is derived from an EMBL/GenBank/DDBJ whole genome shotgun (WGS) entry which is preliminary data.</text>
</comment>
<name>A0A9P9FB66_9HYPO</name>
<proteinExistence type="predicted"/>
<accession>A0A9P9FB66</accession>
<feature type="compositionally biased region" description="Polar residues" evidence="1">
    <location>
        <begin position="79"/>
        <end position="91"/>
    </location>
</feature>
<protein>
    <recommendedName>
        <fullName evidence="5">Ribosomal protein S10 domain-containing protein</fullName>
    </recommendedName>
</protein>
<evidence type="ECO:0000313" key="4">
    <source>
        <dbReference type="Proteomes" id="UP000717696"/>
    </source>
</evidence>
<dbReference type="OrthoDB" id="5124663at2759"/>
<reference evidence="3" key="1">
    <citation type="journal article" date="2021" name="Nat. Commun.">
        <title>Genetic determinants of endophytism in the Arabidopsis root mycobiome.</title>
        <authorList>
            <person name="Mesny F."/>
            <person name="Miyauchi S."/>
            <person name="Thiergart T."/>
            <person name="Pickel B."/>
            <person name="Atanasova L."/>
            <person name="Karlsson M."/>
            <person name="Huettel B."/>
            <person name="Barry K.W."/>
            <person name="Haridas S."/>
            <person name="Chen C."/>
            <person name="Bauer D."/>
            <person name="Andreopoulos W."/>
            <person name="Pangilinan J."/>
            <person name="LaButti K."/>
            <person name="Riley R."/>
            <person name="Lipzen A."/>
            <person name="Clum A."/>
            <person name="Drula E."/>
            <person name="Henrissat B."/>
            <person name="Kohler A."/>
            <person name="Grigoriev I.V."/>
            <person name="Martin F.M."/>
            <person name="Hacquard S."/>
        </authorList>
    </citation>
    <scope>NUCLEOTIDE SEQUENCE</scope>
    <source>
        <strain evidence="3">MPI-CAGE-AT-0021</strain>
    </source>
</reference>
<keyword evidence="2" id="KW-0732">Signal</keyword>
<sequence>MAIASALRAPRLLPLSLAFLRRAYATTNATAPPPPSPPSSPQHAKDTPKRNRKDQVPRFDSAHRRAAQGAKGLARTPRRGQSQDSFGTPSTIGKHPDLHRKSERDILHKQHGTMYVPQVCQKFIRNGRLQTTPDVWEFLQETGIEYDNSKSHILPIAPEHRHINQTFACKVKYSKLHIMHPYHLTFLQPRGHPFMESLKVKYRTRQKTRPLWLNFINHNADTGLVRSLGQRRLRREFWVALEELGGCDPEMKLSGTIMVSMYDAKKAASAPAWLFGKALADAIVKQHKWDKSEHRRLEAREEPGIREEPRTEAVPQQWRRRR</sequence>
<feature type="signal peptide" evidence="2">
    <location>
        <begin position="1"/>
        <end position="25"/>
    </location>
</feature>
<dbReference type="AlphaFoldDB" id="A0A9P9FB66"/>
<evidence type="ECO:0000313" key="3">
    <source>
        <dbReference type="EMBL" id="KAH7158035.1"/>
    </source>
</evidence>
<keyword evidence="4" id="KW-1185">Reference proteome</keyword>
<evidence type="ECO:0000256" key="1">
    <source>
        <dbReference type="SAM" id="MobiDB-lite"/>
    </source>
</evidence>